<dbReference type="CDD" id="cd07956">
    <property type="entry name" value="Anticodon_Ia_Arg"/>
    <property type="match status" value="1"/>
</dbReference>
<dbReference type="Pfam" id="PF05746">
    <property type="entry name" value="DALR_1"/>
    <property type="match status" value="1"/>
</dbReference>
<feature type="domain" description="Arginyl tRNA synthetase N-terminal" evidence="13">
    <location>
        <begin position="3"/>
        <end position="91"/>
    </location>
</feature>
<keyword evidence="4 10" id="KW-0436">Ligase</keyword>
<dbReference type="InterPro" id="IPR036695">
    <property type="entry name" value="Arg-tRNA-synth_N_sf"/>
</dbReference>
<dbReference type="KEGG" id="ttp:E6P07_12695"/>
<dbReference type="OrthoDB" id="9803211at2"/>
<dbReference type="Pfam" id="PF03485">
    <property type="entry name" value="Arg_tRNA_synt_N"/>
    <property type="match status" value="1"/>
</dbReference>
<dbReference type="AlphaFoldDB" id="A0A6I6E471"/>
<dbReference type="InterPro" id="IPR001412">
    <property type="entry name" value="aa-tRNA-synth_I_CS"/>
</dbReference>
<dbReference type="NCBIfam" id="TIGR00456">
    <property type="entry name" value="argS"/>
    <property type="match status" value="1"/>
</dbReference>
<dbReference type="SMART" id="SM00836">
    <property type="entry name" value="DALR_1"/>
    <property type="match status" value="1"/>
</dbReference>
<evidence type="ECO:0000259" key="13">
    <source>
        <dbReference type="SMART" id="SM01016"/>
    </source>
</evidence>
<dbReference type="GO" id="GO:0005737">
    <property type="term" value="C:cytoplasm"/>
    <property type="evidence" value="ECO:0007669"/>
    <property type="project" value="UniProtKB-SubCell"/>
</dbReference>
<feature type="short sequence motif" description="'HIGH' region" evidence="10">
    <location>
        <begin position="128"/>
        <end position="138"/>
    </location>
</feature>
<dbReference type="CDD" id="cd00671">
    <property type="entry name" value="ArgRS_core"/>
    <property type="match status" value="1"/>
</dbReference>
<reference evidence="14 15" key="1">
    <citation type="submission" date="2019-12" db="EMBL/GenBank/DDBJ databases">
        <title>The complete genome of the thermophilic, anoxygenic phototrophic gammaproteobacterium Thermochromatium tepidum.</title>
        <authorList>
            <person name="Sattley W.M."/>
            <person name="Swingley W.D."/>
            <person name="Burchell B.M."/>
            <person name="Gurbani S.A."/>
            <person name="Kujawa C.M."/>
            <person name="Nuccio D.A."/>
            <person name="Schladweiler J."/>
            <person name="Shaffer K.N."/>
            <person name="Stokes L.M."/>
            <person name="Touchman J.W."/>
            <person name="Blankenship R.E."/>
            <person name="Madigan M.T."/>
        </authorList>
    </citation>
    <scope>NUCLEOTIDE SEQUENCE [LARGE SCALE GENOMIC DNA]</scope>
    <source>
        <strain evidence="14 15">ATCC 43061</strain>
    </source>
</reference>
<dbReference type="PRINTS" id="PR01038">
    <property type="entry name" value="TRNASYNTHARG"/>
</dbReference>
<dbReference type="InterPro" id="IPR014729">
    <property type="entry name" value="Rossmann-like_a/b/a_fold"/>
</dbReference>
<dbReference type="InterPro" id="IPR008909">
    <property type="entry name" value="DALR_anticod-bd"/>
</dbReference>
<feature type="domain" description="DALR anticodon binding" evidence="12">
    <location>
        <begin position="472"/>
        <end position="593"/>
    </location>
</feature>
<dbReference type="Gene3D" id="3.40.50.620">
    <property type="entry name" value="HUPs"/>
    <property type="match status" value="1"/>
</dbReference>
<evidence type="ECO:0000256" key="6">
    <source>
        <dbReference type="ARBA" id="ARBA00022840"/>
    </source>
</evidence>
<evidence type="ECO:0000313" key="14">
    <source>
        <dbReference type="EMBL" id="QGU33755.1"/>
    </source>
</evidence>
<evidence type="ECO:0000256" key="11">
    <source>
        <dbReference type="RuleBase" id="RU363038"/>
    </source>
</evidence>
<dbReference type="InterPro" id="IPR001278">
    <property type="entry name" value="Arg-tRNA-ligase"/>
</dbReference>
<accession>A0A6I6E471</accession>
<keyword evidence="6 10" id="KW-0067">ATP-binding</keyword>
<dbReference type="Gene3D" id="1.10.730.10">
    <property type="entry name" value="Isoleucyl-tRNA Synthetase, Domain 1"/>
    <property type="match status" value="1"/>
</dbReference>
<comment type="subcellular location">
    <subcellularLocation>
        <location evidence="1 10">Cytoplasm</location>
    </subcellularLocation>
</comment>
<dbReference type="GO" id="GO:0005524">
    <property type="term" value="F:ATP binding"/>
    <property type="evidence" value="ECO:0007669"/>
    <property type="project" value="UniProtKB-UniRule"/>
</dbReference>
<name>A0A6I6E471_THETI</name>
<dbReference type="FunFam" id="1.10.730.10:FF:000008">
    <property type="entry name" value="Arginine--tRNA ligase"/>
    <property type="match status" value="1"/>
</dbReference>
<dbReference type="Proteomes" id="UP000426424">
    <property type="component" value="Chromosome"/>
</dbReference>
<comment type="similarity">
    <text evidence="2 10 11">Belongs to the class-I aminoacyl-tRNA synthetase family.</text>
</comment>
<keyword evidence="5 10" id="KW-0547">Nucleotide-binding</keyword>
<comment type="subunit">
    <text evidence="10">Monomer.</text>
</comment>
<keyword evidence="8 10" id="KW-0030">Aminoacyl-tRNA synthetase</keyword>
<protein>
    <recommendedName>
        <fullName evidence="10">Arginine--tRNA ligase</fullName>
        <ecNumber evidence="10">6.1.1.19</ecNumber>
    </recommendedName>
    <alternativeName>
        <fullName evidence="10">Arginyl-tRNA synthetase</fullName>
        <shortName evidence="10">ArgRS</shortName>
    </alternativeName>
</protein>
<evidence type="ECO:0000256" key="2">
    <source>
        <dbReference type="ARBA" id="ARBA00005594"/>
    </source>
</evidence>
<dbReference type="PROSITE" id="PS00178">
    <property type="entry name" value="AA_TRNA_LIGASE_I"/>
    <property type="match status" value="1"/>
</dbReference>
<dbReference type="GO" id="GO:0006420">
    <property type="term" value="P:arginyl-tRNA aminoacylation"/>
    <property type="evidence" value="ECO:0007669"/>
    <property type="project" value="UniProtKB-UniRule"/>
</dbReference>
<dbReference type="Gene3D" id="3.30.1360.70">
    <property type="entry name" value="Arginyl tRNA synthetase N-terminal domain"/>
    <property type="match status" value="1"/>
</dbReference>
<gene>
    <name evidence="10" type="primary">argS</name>
    <name evidence="14" type="ORF">E6P07_12695</name>
</gene>
<evidence type="ECO:0000313" key="15">
    <source>
        <dbReference type="Proteomes" id="UP000426424"/>
    </source>
</evidence>
<dbReference type="GO" id="GO:0004814">
    <property type="term" value="F:arginine-tRNA ligase activity"/>
    <property type="evidence" value="ECO:0007669"/>
    <property type="project" value="UniProtKB-UniRule"/>
</dbReference>
<dbReference type="PANTHER" id="PTHR11956">
    <property type="entry name" value="ARGINYL-TRNA SYNTHETASE"/>
    <property type="match status" value="1"/>
</dbReference>
<dbReference type="EMBL" id="CP039268">
    <property type="protein sequence ID" value="QGU33755.1"/>
    <property type="molecule type" value="Genomic_DNA"/>
</dbReference>
<evidence type="ECO:0000256" key="5">
    <source>
        <dbReference type="ARBA" id="ARBA00022741"/>
    </source>
</evidence>
<dbReference type="EC" id="6.1.1.19" evidence="10"/>
<evidence type="ECO:0000259" key="12">
    <source>
        <dbReference type="SMART" id="SM00836"/>
    </source>
</evidence>
<evidence type="ECO:0000256" key="9">
    <source>
        <dbReference type="ARBA" id="ARBA00049339"/>
    </source>
</evidence>
<evidence type="ECO:0000256" key="3">
    <source>
        <dbReference type="ARBA" id="ARBA00022490"/>
    </source>
</evidence>
<dbReference type="SUPFAM" id="SSF55190">
    <property type="entry name" value="Arginyl-tRNA synthetase (ArgRS), N-terminal 'additional' domain"/>
    <property type="match status" value="1"/>
</dbReference>
<dbReference type="InterPro" id="IPR035684">
    <property type="entry name" value="ArgRS_core"/>
</dbReference>
<keyword evidence="15" id="KW-1185">Reference proteome</keyword>
<evidence type="ECO:0000256" key="7">
    <source>
        <dbReference type="ARBA" id="ARBA00022917"/>
    </source>
</evidence>
<dbReference type="Pfam" id="PF00750">
    <property type="entry name" value="tRNA-synt_1d"/>
    <property type="match status" value="2"/>
</dbReference>
<comment type="catalytic activity">
    <reaction evidence="9 10">
        <text>tRNA(Arg) + L-arginine + ATP = L-arginyl-tRNA(Arg) + AMP + diphosphate</text>
        <dbReference type="Rhea" id="RHEA:20301"/>
        <dbReference type="Rhea" id="RHEA-COMP:9658"/>
        <dbReference type="Rhea" id="RHEA-COMP:9673"/>
        <dbReference type="ChEBI" id="CHEBI:30616"/>
        <dbReference type="ChEBI" id="CHEBI:32682"/>
        <dbReference type="ChEBI" id="CHEBI:33019"/>
        <dbReference type="ChEBI" id="CHEBI:78442"/>
        <dbReference type="ChEBI" id="CHEBI:78513"/>
        <dbReference type="ChEBI" id="CHEBI:456215"/>
        <dbReference type="EC" id="6.1.1.19"/>
    </reaction>
</comment>
<evidence type="ECO:0000256" key="10">
    <source>
        <dbReference type="HAMAP-Rule" id="MF_00123"/>
    </source>
</evidence>
<evidence type="ECO:0000256" key="4">
    <source>
        <dbReference type="ARBA" id="ARBA00022598"/>
    </source>
</evidence>
<dbReference type="InterPro" id="IPR005148">
    <property type="entry name" value="Arg-tRNA-synth_N"/>
</dbReference>
<dbReference type="HAMAP" id="MF_00123">
    <property type="entry name" value="Arg_tRNA_synth"/>
    <property type="match status" value="1"/>
</dbReference>
<dbReference type="SUPFAM" id="SSF52374">
    <property type="entry name" value="Nucleotidylyl transferase"/>
    <property type="match status" value="1"/>
</dbReference>
<sequence length="593" mass="66467">MKSDIKALLSAALDTLIGEGRLPLAEPPEIQVERAKDSAHGDFASNLALLLAPSLGTRPRDLAHQLVAALPDSPLVARVEIAGPGFINFFLAEDAYLALVPRILASGHDYGRSRLGAGRRVQVEFVSANPTGPLHVGHGRGAAYGAVVADLLEAVGFEVHREYYVNDAGRQMDILATSVWLRYLELCGEELRFPSNGYRGDYVWDIAATLHREHGDAYRVEAEQVFAGLPADAPVEGEPQDQPGDKEAHIDGLIAAAKRLLGDNRYRYVFELGLNTILDDIREDLAQFGVTYQEWYSERSLAERGAVNRAIERLRESGHIYEQNGALWFRSTAFGDEKDRVVVRENGQTTYFASDIAYHLDKLERGFDRVIDIWGADHHGYIPRVKAALQALGEDPDRLEVRLVQFAILYRGGEKVQMSTRSGEFVTLRELRREVGRDAARFFYVMRRCEQHLDFDLDLAKSESSDNPVYYVQYAHARLCAVLRQAAERGLVIEPSPGMHNLERLTEPQEQALLRTLSRYPEVVEQAALKAEPHQLTHYLRELANDLHTYYNAHPFLVEDPDLRDARIKLILATRQVLRNGLGLIGVSAPETM</sequence>
<evidence type="ECO:0000256" key="8">
    <source>
        <dbReference type="ARBA" id="ARBA00023146"/>
    </source>
</evidence>
<dbReference type="FunFam" id="3.30.1360.70:FF:000003">
    <property type="entry name" value="Arginine--tRNA ligase"/>
    <property type="match status" value="1"/>
</dbReference>
<dbReference type="SUPFAM" id="SSF47323">
    <property type="entry name" value="Anticodon-binding domain of a subclass of class I aminoacyl-tRNA synthetases"/>
    <property type="match status" value="1"/>
</dbReference>
<proteinExistence type="inferred from homology"/>
<organism evidence="14 15">
    <name type="scientific">Thermochromatium tepidum ATCC 43061</name>
    <dbReference type="NCBI Taxonomy" id="316276"/>
    <lineage>
        <taxon>Bacteria</taxon>
        <taxon>Pseudomonadati</taxon>
        <taxon>Pseudomonadota</taxon>
        <taxon>Gammaproteobacteria</taxon>
        <taxon>Chromatiales</taxon>
        <taxon>Chromatiaceae</taxon>
        <taxon>Thermochromatium</taxon>
    </lineage>
</organism>
<keyword evidence="7 10" id="KW-0648">Protein biosynthesis</keyword>
<keyword evidence="3 10" id="KW-0963">Cytoplasm</keyword>
<dbReference type="SMART" id="SM01016">
    <property type="entry name" value="Arg_tRNA_synt_N"/>
    <property type="match status" value="1"/>
</dbReference>
<evidence type="ECO:0000256" key="1">
    <source>
        <dbReference type="ARBA" id="ARBA00004496"/>
    </source>
</evidence>
<dbReference type="InterPro" id="IPR009080">
    <property type="entry name" value="tRNAsynth_Ia_anticodon-bd"/>
</dbReference>
<dbReference type="PANTHER" id="PTHR11956:SF5">
    <property type="entry name" value="ARGININE--TRNA LIGASE, CYTOPLASMIC"/>
    <property type="match status" value="1"/>
</dbReference>
<dbReference type="RefSeq" id="WP_153975943.1">
    <property type="nucleotide sequence ID" value="NZ_CP039268.1"/>
</dbReference>